<proteinExistence type="predicted"/>
<reference evidence="1" key="1">
    <citation type="submission" date="2020-10" db="EMBL/GenBank/DDBJ databases">
        <authorList>
            <person name="Castelo-Branco R."/>
            <person name="Eusebio N."/>
            <person name="Adriana R."/>
            <person name="Vieira A."/>
            <person name="Brugerolle De Fraissinette N."/>
            <person name="Rezende De Castro R."/>
            <person name="Schneider M.P."/>
            <person name="Vasconcelos V."/>
            <person name="Leao P.N."/>
        </authorList>
    </citation>
    <scope>NUCLEOTIDE SEQUENCE</scope>
    <source>
        <strain evidence="1">LEGE 11479</strain>
    </source>
</reference>
<comment type="caution">
    <text evidence="1">The sequence shown here is derived from an EMBL/GenBank/DDBJ whole genome shotgun (WGS) entry which is preliminary data.</text>
</comment>
<dbReference type="Proteomes" id="UP000615026">
    <property type="component" value="Unassembled WGS sequence"/>
</dbReference>
<organism evidence="1 2">
    <name type="scientific">Leptolyngbya cf. ectocarpi LEGE 11479</name>
    <dbReference type="NCBI Taxonomy" id="1828722"/>
    <lineage>
        <taxon>Bacteria</taxon>
        <taxon>Bacillati</taxon>
        <taxon>Cyanobacteriota</taxon>
        <taxon>Cyanophyceae</taxon>
        <taxon>Leptolyngbyales</taxon>
        <taxon>Leptolyngbyaceae</taxon>
        <taxon>Leptolyngbya group</taxon>
        <taxon>Leptolyngbya</taxon>
    </lineage>
</organism>
<keyword evidence="2" id="KW-1185">Reference proteome</keyword>
<evidence type="ECO:0000313" key="1">
    <source>
        <dbReference type="EMBL" id="MBE9069942.1"/>
    </source>
</evidence>
<dbReference type="AlphaFoldDB" id="A0A928ZYT4"/>
<gene>
    <name evidence="1" type="ORF">IQ260_25195</name>
</gene>
<accession>A0A928ZYT4</accession>
<sequence length="99" mass="11845">MLIGIVIANVAIALLCFALTWRMAQVGRQVTQLNRDLNRWTVLLEQTLAQQTLTLTEQRTHLYQWQLLHLRWQLQQRRLVQVANFLRLVWLIMGKRRLL</sequence>
<dbReference type="EMBL" id="JADEXP010000345">
    <property type="protein sequence ID" value="MBE9069942.1"/>
    <property type="molecule type" value="Genomic_DNA"/>
</dbReference>
<name>A0A928ZYT4_LEPEC</name>
<dbReference type="RefSeq" id="WP_193995829.1">
    <property type="nucleotide sequence ID" value="NZ_JADEXP010000345.1"/>
</dbReference>
<protein>
    <submittedName>
        <fullName evidence="1">Uncharacterized protein</fullName>
    </submittedName>
</protein>
<evidence type="ECO:0000313" key="2">
    <source>
        <dbReference type="Proteomes" id="UP000615026"/>
    </source>
</evidence>